<keyword evidence="1" id="KW-1277">Toxin-antitoxin system</keyword>
<dbReference type="Gene3D" id="3.30.2310.20">
    <property type="entry name" value="RelE-like"/>
    <property type="match status" value="1"/>
</dbReference>
<evidence type="ECO:0000256" key="1">
    <source>
        <dbReference type="ARBA" id="ARBA00022649"/>
    </source>
</evidence>
<protein>
    <submittedName>
        <fullName evidence="2">Type II toxin-antitoxin system RelE/ParE family toxin</fullName>
    </submittedName>
</protein>
<dbReference type="RefSeq" id="WP_254168440.1">
    <property type="nucleotide sequence ID" value="NZ_JAHESF010000034.1"/>
</dbReference>
<dbReference type="AlphaFoldDB" id="A0AAP2GQF3"/>
<dbReference type="InterPro" id="IPR007712">
    <property type="entry name" value="RelE/ParE_toxin"/>
</dbReference>
<dbReference type="Pfam" id="PF05016">
    <property type="entry name" value="ParE_toxin"/>
    <property type="match status" value="1"/>
</dbReference>
<dbReference type="EMBL" id="JAHESF010000034">
    <property type="protein sequence ID" value="MBT1700088.1"/>
    <property type="molecule type" value="Genomic_DNA"/>
</dbReference>
<evidence type="ECO:0000313" key="3">
    <source>
        <dbReference type="Proteomes" id="UP001319200"/>
    </source>
</evidence>
<name>A0AAP2GQF3_9BACT</name>
<sequence length="55" mass="6642">MRKVWISERAEGNLDDILQYLEIKWSKRVREKFLKTLQGKIKLLSQTPLMYEGLF</sequence>
<organism evidence="2 3">
    <name type="scientific">Chryseosolibacter histidini</name>
    <dbReference type="NCBI Taxonomy" id="2782349"/>
    <lineage>
        <taxon>Bacteria</taxon>
        <taxon>Pseudomonadati</taxon>
        <taxon>Bacteroidota</taxon>
        <taxon>Cytophagia</taxon>
        <taxon>Cytophagales</taxon>
        <taxon>Chryseotaleaceae</taxon>
        <taxon>Chryseosolibacter</taxon>
    </lineage>
</organism>
<accession>A0AAP2GQF3</accession>
<gene>
    <name evidence="2" type="ORF">KK083_24585</name>
</gene>
<dbReference type="InterPro" id="IPR035093">
    <property type="entry name" value="RelE/ParE_toxin_dom_sf"/>
</dbReference>
<reference evidence="2 3" key="1">
    <citation type="submission" date="2021-05" db="EMBL/GenBank/DDBJ databases">
        <title>A Polyphasic approach of four new species of the genus Ohtaekwangia: Ohtaekwangia histidinii sp. nov., Ohtaekwangia cretensis sp. nov., Ohtaekwangia indiensis sp. nov., Ohtaekwangia reichenbachii sp. nov. from diverse environment.</title>
        <authorList>
            <person name="Octaviana S."/>
        </authorList>
    </citation>
    <scope>NUCLEOTIDE SEQUENCE [LARGE SCALE GENOMIC DNA]</scope>
    <source>
        <strain evidence="2 3">PWU4</strain>
    </source>
</reference>
<proteinExistence type="predicted"/>
<dbReference type="Proteomes" id="UP001319200">
    <property type="component" value="Unassembled WGS sequence"/>
</dbReference>
<evidence type="ECO:0000313" key="2">
    <source>
        <dbReference type="EMBL" id="MBT1700088.1"/>
    </source>
</evidence>
<keyword evidence="3" id="KW-1185">Reference proteome</keyword>
<comment type="caution">
    <text evidence="2">The sequence shown here is derived from an EMBL/GenBank/DDBJ whole genome shotgun (WGS) entry which is preliminary data.</text>
</comment>